<dbReference type="RefSeq" id="YP_655340.1">
    <property type="nucleotide sequence ID" value="NC_008199.1"/>
</dbReference>
<gene>
    <name evidence="1" type="primary">63</name>
    <name evidence="1" type="ORF">PBI_PIPEFISH_63</name>
</gene>
<protein>
    <submittedName>
        <fullName evidence="1">Uncharacterized protein</fullName>
    </submittedName>
</protein>
<evidence type="ECO:0000313" key="1">
    <source>
        <dbReference type="EMBL" id="ABD58560.1"/>
    </source>
</evidence>
<accession>Q19YU2</accession>
<evidence type="ECO:0000313" key="2">
    <source>
        <dbReference type="Proteomes" id="UP000000907"/>
    </source>
</evidence>
<dbReference type="Proteomes" id="UP000000907">
    <property type="component" value="Segment"/>
</dbReference>
<dbReference type="EMBL" id="DQ398049">
    <property type="protein sequence ID" value="ABD58560.1"/>
    <property type="molecule type" value="Genomic_DNA"/>
</dbReference>
<name>Q19YU2_9CAUD</name>
<keyword evidence="2" id="KW-1185">Reference proteome</keyword>
<sequence length="161" mass="17671">MMLEIYDRASLENLPDGTIIEWLRVEDDRTSRAVAFVNVEIDYETPTPHGGPTRVVWISPGGWAPMTVDLAGINYPVKVVQLGPFRADHMVPDMHAGGLITAEFAPSTVTHLGPPDRHVALECAARVWEGKGGPNGAENAIDTAERFLAWLRDDDDEEAKP</sequence>
<organism evidence="1 2">
    <name type="scientific">Mycobacterium phage Pipefish</name>
    <dbReference type="NCBI Taxonomy" id="373413"/>
    <lineage>
        <taxon>Viruses</taxon>
        <taxon>Duplodnaviria</taxon>
        <taxon>Heunggongvirae</taxon>
        <taxon>Uroviricota</taxon>
        <taxon>Caudoviricetes</taxon>
        <taxon>Bclasvirinae</taxon>
        <taxon>Pipefishvirus</taxon>
        <taxon>Pipefishvirus pipefish</taxon>
    </lineage>
</organism>
<reference evidence="2" key="1">
    <citation type="journal article" date="2006" name="PLoS Genet.">
        <title>Exploring the Mycobacteriophage Metaproteome: Phage Genomics as an Educational Platform.</title>
        <authorList>
            <person name="Hatfull G.F."/>
            <person name="Pedulla M.L."/>
            <person name="Jacobs-Sera D."/>
            <person name="Cichon P.M."/>
            <person name="Foley A."/>
            <person name="Ford M.E."/>
            <person name="Gonda R.M."/>
            <person name="Houtz J.M."/>
            <person name="Hryckowian A.J."/>
            <person name="Kelchner V.A."/>
            <person name="Namburi S."/>
            <person name="Pajcini K.V."/>
            <person name="Popovich M.G."/>
            <person name="Schleicher D.T."/>
            <person name="Simanek B.Z."/>
            <person name="Smith A.L."/>
            <person name="Zdanowicz G.M."/>
            <person name="Kumar V."/>
            <person name="Peebles C.L."/>
            <person name="Jacobs W.R.Jr."/>
            <person name="Lawrence J.G."/>
            <person name="Hendrix R.W."/>
        </authorList>
    </citation>
    <scope>NUCLEOTIDE SEQUENCE [LARGE SCALE GENOMIC DNA]</scope>
</reference>
<proteinExistence type="predicted"/>
<reference evidence="1 2" key="2">
    <citation type="journal article" date="2006" name="PLoS Genet.">
        <title>Exploring the mycobacteriophage metaproteome: phage genomics as an educational platform.</title>
        <authorList>
            <person name="Hatfull G.F."/>
            <person name="Pedulla M.L."/>
            <person name="Jacobs-Sera D."/>
            <person name="Cichon P.M."/>
            <person name="Foley A."/>
            <person name="Ford M.E."/>
            <person name="Gonda R.M."/>
            <person name="Houtz J.M."/>
            <person name="Hryckowian A.J."/>
            <person name="Kelchner V.A."/>
            <person name="Namburi S."/>
            <person name="Pajcini K.V."/>
            <person name="Popovich M.G."/>
            <person name="Schleicher D.T."/>
            <person name="Simanek B.Z."/>
            <person name="Smith A.L."/>
            <person name="Zdanowicz G.M."/>
            <person name="Kumar V."/>
            <person name="Peebles C.L."/>
            <person name="Jacobs W.R.Jr."/>
            <person name="Lawrence J.G."/>
            <person name="Hendrix R.W."/>
        </authorList>
    </citation>
    <scope>NUCLEOTIDE SEQUENCE [LARGE SCALE GENOMIC DNA]</scope>
</reference>
<dbReference type="KEGG" id="vg:4157793"/>